<dbReference type="EMBL" id="CP029359">
    <property type="protein sequence ID" value="AWK90250.1"/>
    <property type="molecule type" value="Genomic_DNA"/>
</dbReference>
<keyword evidence="2" id="KW-1185">Reference proteome</keyword>
<name>A0A2S2D0S9_9PROT</name>
<dbReference type="InterPro" id="IPR051450">
    <property type="entry name" value="Gfo/Idh/MocA_Oxidoreductases"/>
</dbReference>
<dbReference type="KEGG" id="azz:DEW08_30025"/>
<dbReference type="OrthoDB" id="9792935at2"/>
<dbReference type="AlphaFoldDB" id="A0A2S2D0S9"/>
<geneLocation type="plasmid" evidence="1 2">
    <name>unnamed4</name>
</geneLocation>
<dbReference type="SUPFAM" id="SSF55347">
    <property type="entry name" value="Glyceraldehyde-3-phosphate dehydrogenase-like, C-terminal domain"/>
    <property type="match status" value="1"/>
</dbReference>
<dbReference type="RefSeq" id="WP_109334373.1">
    <property type="nucleotide sequence ID" value="NZ_CP029359.1"/>
</dbReference>
<evidence type="ECO:0000313" key="2">
    <source>
        <dbReference type="Proteomes" id="UP000245629"/>
    </source>
</evidence>
<dbReference type="Gene3D" id="3.40.50.720">
    <property type="entry name" value="NAD(P)-binding Rossmann-like Domain"/>
    <property type="match status" value="1"/>
</dbReference>
<proteinExistence type="predicted"/>
<protein>
    <recommendedName>
        <fullName evidence="3">Gfo/Idh/MocA family oxidoreductase</fullName>
    </recommendedName>
</protein>
<accession>A0A2S2D0S9</accession>
<dbReference type="PANTHER" id="PTHR43377:SF1">
    <property type="entry name" value="BILIVERDIN REDUCTASE A"/>
    <property type="match status" value="1"/>
</dbReference>
<dbReference type="SUPFAM" id="SSF51735">
    <property type="entry name" value="NAD(P)-binding Rossmann-fold domains"/>
    <property type="match status" value="1"/>
</dbReference>
<evidence type="ECO:0008006" key="3">
    <source>
        <dbReference type="Google" id="ProtNLM"/>
    </source>
</evidence>
<sequence length="311" mass="33852">MSPPLLDGTALVIGQGSIGKRHARLLGELGLEVATVSRRPGGDFAGIPEALAAGSWDLAVVATETAAHRPALGTLAMKGFTGRVLVEKPLFDHPAPLPDHRFASLHVAYQLRFHPALVWLRHRLRDERVLSVQGYVGQYLPDWRPGRDYRRSYSARAALGGGVLRDLSHELDYLGWILGPWRRLAALGGQSGALEIDSEDVVVLLGELDRCPALSLQLNYLDRQTRRELVINTAFHTVSLDLVTGTGRVDRDPPQMFAVERDGPYRAMHRAILDGTADGPCEAGGGMAVLAAVAAAETAIRERRWVEVENG</sequence>
<dbReference type="InterPro" id="IPR036291">
    <property type="entry name" value="NAD(P)-bd_dom_sf"/>
</dbReference>
<dbReference type="Gene3D" id="3.30.360.10">
    <property type="entry name" value="Dihydrodipicolinate Reductase, domain 2"/>
    <property type="match status" value="1"/>
</dbReference>
<reference evidence="2" key="1">
    <citation type="submission" date="2018-05" db="EMBL/GenBank/DDBJ databases">
        <title>Azospirillum thermophila sp. nov., a novel isolated from hot spring.</title>
        <authorList>
            <person name="Zhao Z."/>
        </authorList>
    </citation>
    <scope>NUCLEOTIDE SEQUENCE [LARGE SCALE GENOMIC DNA]</scope>
    <source>
        <strain evidence="2">CFH 70021</strain>
        <plasmid evidence="2">unnamed4</plasmid>
    </source>
</reference>
<dbReference type="PANTHER" id="PTHR43377">
    <property type="entry name" value="BILIVERDIN REDUCTASE A"/>
    <property type="match status" value="1"/>
</dbReference>
<dbReference type="Proteomes" id="UP000245629">
    <property type="component" value="Plasmid unnamed4"/>
</dbReference>
<organism evidence="1 2">
    <name type="scientific">Azospirillum thermophilum</name>
    <dbReference type="NCBI Taxonomy" id="2202148"/>
    <lineage>
        <taxon>Bacteria</taxon>
        <taxon>Pseudomonadati</taxon>
        <taxon>Pseudomonadota</taxon>
        <taxon>Alphaproteobacteria</taxon>
        <taxon>Rhodospirillales</taxon>
        <taxon>Azospirillaceae</taxon>
        <taxon>Azospirillum</taxon>
    </lineage>
</organism>
<gene>
    <name evidence="1" type="ORF">DEW08_30025</name>
</gene>
<keyword evidence="1" id="KW-0614">Plasmid</keyword>
<evidence type="ECO:0000313" key="1">
    <source>
        <dbReference type="EMBL" id="AWK90250.1"/>
    </source>
</evidence>